<evidence type="ECO:0000256" key="1">
    <source>
        <dbReference type="SAM" id="Phobius"/>
    </source>
</evidence>
<organism evidence="2 3">
    <name type="scientific">Candidatus Nealsonbacteria bacterium CG10_big_fil_rev_8_21_14_0_10_37_25</name>
    <dbReference type="NCBI Taxonomy" id="1974711"/>
    <lineage>
        <taxon>Bacteria</taxon>
        <taxon>Candidatus Nealsoniibacteriota</taxon>
    </lineage>
</organism>
<reference evidence="3" key="1">
    <citation type="submission" date="2017-09" db="EMBL/GenBank/DDBJ databases">
        <title>Depth-based differentiation of microbial function through sediment-hosted aquifers and enrichment of novel symbionts in the deep terrestrial subsurface.</title>
        <authorList>
            <person name="Probst A.J."/>
            <person name="Ladd B."/>
            <person name="Jarett J.K."/>
            <person name="Geller-Mcgrath D.E."/>
            <person name="Sieber C.M.K."/>
            <person name="Emerson J.B."/>
            <person name="Anantharaman K."/>
            <person name="Thomas B.C."/>
            <person name="Malmstrom R."/>
            <person name="Stieglmeier M."/>
            <person name="Klingl A."/>
            <person name="Woyke T."/>
            <person name="Ryan C.M."/>
            <person name="Banfield J.F."/>
        </authorList>
    </citation>
    <scope>NUCLEOTIDE SEQUENCE [LARGE SCALE GENOMIC DNA]</scope>
</reference>
<dbReference type="AlphaFoldDB" id="A0A2H0TJU0"/>
<evidence type="ECO:0000313" key="2">
    <source>
        <dbReference type="EMBL" id="PIR71806.1"/>
    </source>
</evidence>
<feature type="transmembrane region" description="Helical" evidence="1">
    <location>
        <begin position="43"/>
        <end position="61"/>
    </location>
</feature>
<dbReference type="Proteomes" id="UP000228909">
    <property type="component" value="Unassembled WGS sequence"/>
</dbReference>
<sequence length="418" mass="47901">MAKKIFDILPPEELKKKKVKEFPLEKELEFKLFLPKTRLEKSLILIPLVLIITGAVFYFTLSRAEIEIWPETELKTFETKLTVDKGIENINFLANLIPGISFEEEKIFSQEFPSSGKKLIEKKAEGVIRVFNDSQQGQILVAQTRFQPPLEKFRPSLETGENPWFRTRERIVIPAKGYKDVKVVADAPGEKYNIEPSTFSVPGLAGSPQYTFIYGKSFESMKEGLKKETPEVTQEDLKKAEELLKEKAAREIKDALKDKIPSEFIVLEGASKTEILETFSLDRAGAELEKFTFQVKAQALTISFKKEDLENFSKEFIISKIPSDKKIDQKSLKIEYLPETINLETGKIVLSLNLESKVYSDIDKVSLKQGLSGKSLTETQFFLQNQPEINRAKVKLWPFWVKQVPENLEKIKIRLNID</sequence>
<protein>
    <recommendedName>
        <fullName evidence="4">Baseplate protein J-like domain-containing protein</fullName>
    </recommendedName>
</protein>
<keyword evidence="1" id="KW-0472">Membrane</keyword>
<dbReference type="EMBL" id="PFCK01000015">
    <property type="protein sequence ID" value="PIR71806.1"/>
    <property type="molecule type" value="Genomic_DNA"/>
</dbReference>
<evidence type="ECO:0000313" key="3">
    <source>
        <dbReference type="Proteomes" id="UP000228909"/>
    </source>
</evidence>
<accession>A0A2H0TJU0</accession>
<name>A0A2H0TJU0_9BACT</name>
<proteinExistence type="predicted"/>
<evidence type="ECO:0008006" key="4">
    <source>
        <dbReference type="Google" id="ProtNLM"/>
    </source>
</evidence>
<keyword evidence="1" id="KW-1133">Transmembrane helix</keyword>
<comment type="caution">
    <text evidence="2">The sequence shown here is derived from an EMBL/GenBank/DDBJ whole genome shotgun (WGS) entry which is preliminary data.</text>
</comment>
<gene>
    <name evidence="2" type="ORF">COU43_00475</name>
</gene>
<keyword evidence="1" id="KW-0812">Transmembrane</keyword>